<evidence type="ECO:0000313" key="1">
    <source>
        <dbReference type="EMBL" id="GBL76295.1"/>
    </source>
</evidence>
<gene>
    <name evidence="1" type="ORF">AVEN_234543_1</name>
</gene>
<name>A0A4Y2AAG7_ARAVE</name>
<reference evidence="1 2" key="1">
    <citation type="journal article" date="2019" name="Sci. Rep.">
        <title>Orb-weaving spider Araneus ventricosus genome elucidates the spidroin gene catalogue.</title>
        <authorList>
            <person name="Kono N."/>
            <person name="Nakamura H."/>
            <person name="Ohtoshi R."/>
            <person name="Moran D.A.P."/>
            <person name="Shinohara A."/>
            <person name="Yoshida Y."/>
            <person name="Fujiwara M."/>
            <person name="Mori M."/>
            <person name="Tomita M."/>
            <person name="Arakawa K."/>
        </authorList>
    </citation>
    <scope>NUCLEOTIDE SEQUENCE [LARGE SCALE GENOMIC DNA]</scope>
</reference>
<comment type="caution">
    <text evidence="1">The sequence shown here is derived from an EMBL/GenBank/DDBJ whole genome shotgun (WGS) entry which is preliminary data.</text>
</comment>
<organism evidence="1 2">
    <name type="scientific">Araneus ventricosus</name>
    <name type="common">Orbweaver spider</name>
    <name type="synonym">Epeira ventricosa</name>
    <dbReference type="NCBI Taxonomy" id="182803"/>
    <lineage>
        <taxon>Eukaryota</taxon>
        <taxon>Metazoa</taxon>
        <taxon>Ecdysozoa</taxon>
        <taxon>Arthropoda</taxon>
        <taxon>Chelicerata</taxon>
        <taxon>Arachnida</taxon>
        <taxon>Araneae</taxon>
        <taxon>Araneomorphae</taxon>
        <taxon>Entelegynae</taxon>
        <taxon>Araneoidea</taxon>
        <taxon>Araneidae</taxon>
        <taxon>Araneus</taxon>
    </lineage>
</organism>
<accession>A0A4Y2AAG7</accession>
<sequence>MFVRSLHLKRASDEFIRQIIKYLPVPVSYVTRNISVKLTRRFDKFLGIQLFHYVGSYFVSERKIRSFGPTPFAC</sequence>
<dbReference type="EMBL" id="BGPR01000009">
    <property type="protein sequence ID" value="GBL76295.1"/>
    <property type="molecule type" value="Genomic_DNA"/>
</dbReference>
<evidence type="ECO:0000313" key="2">
    <source>
        <dbReference type="Proteomes" id="UP000499080"/>
    </source>
</evidence>
<proteinExistence type="predicted"/>
<keyword evidence="2" id="KW-1185">Reference proteome</keyword>
<dbReference type="AlphaFoldDB" id="A0A4Y2AAG7"/>
<dbReference type="Proteomes" id="UP000499080">
    <property type="component" value="Unassembled WGS sequence"/>
</dbReference>
<protein>
    <submittedName>
        <fullName evidence="1">Uncharacterized protein</fullName>
    </submittedName>
</protein>